<dbReference type="Gene3D" id="3.60.21.10">
    <property type="match status" value="1"/>
</dbReference>
<proteinExistence type="inferred from homology"/>
<protein>
    <submittedName>
        <fullName evidence="9">5'-nucleotidase</fullName>
        <ecNumber evidence="9">3.1.3.5</ecNumber>
    </submittedName>
</protein>
<dbReference type="PANTHER" id="PTHR11575">
    <property type="entry name" value="5'-NUCLEOTIDASE-RELATED"/>
    <property type="match status" value="1"/>
</dbReference>
<organism evidence="9 10">
    <name type="scientific">Desulfovibrio piger</name>
    <dbReference type="NCBI Taxonomy" id="901"/>
    <lineage>
        <taxon>Bacteria</taxon>
        <taxon>Pseudomonadati</taxon>
        <taxon>Thermodesulfobacteriota</taxon>
        <taxon>Desulfovibrionia</taxon>
        <taxon>Desulfovibrionales</taxon>
        <taxon>Desulfovibrionaceae</taxon>
        <taxon>Desulfovibrio</taxon>
    </lineage>
</organism>
<dbReference type="FunFam" id="3.60.21.10:FF:000020">
    <property type="entry name" value="NT5E isoform 4"/>
    <property type="match status" value="1"/>
</dbReference>
<dbReference type="SUPFAM" id="SSF55816">
    <property type="entry name" value="5'-nucleotidase (syn. UDP-sugar hydrolase), C-terminal domain"/>
    <property type="match status" value="1"/>
</dbReference>
<dbReference type="Pfam" id="PF02872">
    <property type="entry name" value="5_nucleotid_C"/>
    <property type="match status" value="1"/>
</dbReference>
<dbReference type="PROSITE" id="PS00786">
    <property type="entry name" value="5_NUCLEOTIDASE_2"/>
    <property type="match status" value="1"/>
</dbReference>
<comment type="similarity">
    <text evidence="1 6">Belongs to the 5'-nucleotidase family.</text>
</comment>
<dbReference type="GO" id="GO:0008253">
    <property type="term" value="F:5'-nucleotidase activity"/>
    <property type="evidence" value="ECO:0007669"/>
    <property type="project" value="UniProtKB-EC"/>
</dbReference>
<feature type="domain" description="Calcineurin-like phosphoesterase" evidence="7">
    <location>
        <begin position="42"/>
        <end position="258"/>
    </location>
</feature>
<keyword evidence="4 6" id="KW-0547">Nucleotide-binding</keyword>
<reference evidence="10" key="1">
    <citation type="submission" date="2016-10" db="EMBL/GenBank/DDBJ databases">
        <authorList>
            <person name="Wegmann U."/>
        </authorList>
    </citation>
    <scope>NUCLEOTIDE SEQUENCE [LARGE SCALE GENOMIC DNA]</scope>
</reference>
<keyword evidence="2" id="KW-0479">Metal-binding</keyword>
<keyword evidence="3" id="KW-0732">Signal</keyword>
<evidence type="ECO:0000256" key="3">
    <source>
        <dbReference type="ARBA" id="ARBA00022729"/>
    </source>
</evidence>
<dbReference type="RefSeq" id="WP_072332435.1">
    <property type="nucleotide sequence ID" value="NZ_LT630450.1"/>
</dbReference>
<dbReference type="GO" id="GO:0009166">
    <property type="term" value="P:nucleotide catabolic process"/>
    <property type="evidence" value="ECO:0007669"/>
    <property type="project" value="InterPro"/>
</dbReference>
<dbReference type="InterPro" id="IPR004843">
    <property type="entry name" value="Calcineurin-like_PHP"/>
</dbReference>
<dbReference type="InterPro" id="IPR008334">
    <property type="entry name" value="5'-Nucleotdase_C"/>
</dbReference>
<gene>
    <name evidence="9" type="ORF">DESPIGER_0421</name>
</gene>
<name>A0A1K1LC98_9BACT</name>
<dbReference type="SUPFAM" id="SSF56300">
    <property type="entry name" value="Metallo-dependent phosphatases"/>
    <property type="match status" value="1"/>
</dbReference>
<keyword evidence="5 6" id="KW-0378">Hydrolase</keyword>
<dbReference type="AlphaFoldDB" id="A0A1K1LC98"/>
<evidence type="ECO:0000259" key="7">
    <source>
        <dbReference type="Pfam" id="PF00149"/>
    </source>
</evidence>
<dbReference type="InterPro" id="IPR006179">
    <property type="entry name" value="5_nucleotidase/apyrase"/>
</dbReference>
<dbReference type="PANTHER" id="PTHR11575:SF24">
    <property type="entry name" value="5'-NUCLEOTIDASE"/>
    <property type="match status" value="1"/>
</dbReference>
<evidence type="ECO:0000313" key="9">
    <source>
        <dbReference type="EMBL" id="SFV72311.1"/>
    </source>
</evidence>
<evidence type="ECO:0000313" key="10">
    <source>
        <dbReference type="Proteomes" id="UP000186323"/>
    </source>
</evidence>
<evidence type="ECO:0000256" key="1">
    <source>
        <dbReference type="ARBA" id="ARBA00006654"/>
    </source>
</evidence>
<dbReference type="InterPro" id="IPR006146">
    <property type="entry name" value="5'-Nucleotdase_CS"/>
</dbReference>
<dbReference type="EMBL" id="LT630450">
    <property type="protein sequence ID" value="SFV72311.1"/>
    <property type="molecule type" value="Genomic_DNA"/>
</dbReference>
<sequence length="549" mass="58927">MPPLPQEQTLPLPVTALLCALLLLLTACGAANREPVAGGLELRILHVNDTHAFLAGTDAHMNACFEATDCRGGLARVSAAIRAARHEQDNIIALDAGDQFQGTLFYSVNKWPMIAAADALLPYDAMTLGNHEFDEGCRELARFLEVQPLPVLAANLAPQQGCPLAGSRIRPYLVQTIRGTRVGIIGLANDDVTALAAACPQTTFRDARTTLQHYVAELEAQGIRHIIAVTHLGLERDKELARSVNGVDVIVGGHSHTYLGPGSTEGPYPIVEHAPDGAPVLVVTAARATRYLGDLHITFDAAGIPAAWTGGPRELVPALPQEEAMTRLVANYAETLVRYRTEIVGRHNVKMPDGMEACRKGDCFSGLLTADAFLEYGRKQGARLALVNGGGIRAALPAGDISRGDLLALHPFDGQVHVREYSGEQIMAALEHAVSGPDGEGPQLLQVAGLTYTADTSRPAGQRLRDVHIVDGHGRRHALKPQARYGVVLSDFLASGGDGFGMLRQGRLLATSPLSVRELTSDYIRRHSPLAAPRGKRIILHRMHEQAQK</sequence>
<dbReference type="KEGG" id="dpg:DESPIGER_0421"/>
<dbReference type="EC" id="3.1.3.5" evidence="9"/>
<keyword evidence="10" id="KW-1185">Reference proteome</keyword>
<dbReference type="InterPro" id="IPR036907">
    <property type="entry name" value="5'-Nucleotdase_C_sf"/>
</dbReference>
<dbReference type="Pfam" id="PF00149">
    <property type="entry name" value="Metallophos"/>
    <property type="match status" value="1"/>
</dbReference>
<evidence type="ECO:0000256" key="6">
    <source>
        <dbReference type="RuleBase" id="RU362119"/>
    </source>
</evidence>
<evidence type="ECO:0000256" key="2">
    <source>
        <dbReference type="ARBA" id="ARBA00022723"/>
    </source>
</evidence>
<feature type="domain" description="5'-Nucleotidase C-terminal" evidence="8">
    <location>
        <begin position="356"/>
        <end position="504"/>
    </location>
</feature>
<evidence type="ECO:0000256" key="4">
    <source>
        <dbReference type="ARBA" id="ARBA00022741"/>
    </source>
</evidence>
<dbReference type="GO" id="GO:0000166">
    <property type="term" value="F:nucleotide binding"/>
    <property type="evidence" value="ECO:0007669"/>
    <property type="project" value="UniProtKB-KW"/>
</dbReference>
<accession>A0A1K1LC98</accession>
<dbReference type="Gene3D" id="3.90.780.10">
    <property type="entry name" value="5'-Nucleotidase, C-terminal domain"/>
    <property type="match status" value="1"/>
</dbReference>
<dbReference type="Proteomes" id="UP000186323">
    <property type="component" value="Chromosome I"/>
</dbReference>
<dbReference type="GO" id="GO:0046872">
    <property type="term" value="F:metal ion binding"/>
    <property type="evidence" value="ECO:0007669"/>
    <property type="project" value="UniProtKB-KW"/>
</dbReference>
<dbReference type="InterPro" id="IPR029052">
    <property type="entry name" value="Metallo-depent_PP-like"/>
</dbReference>
<evidence type="ECO:0000259" key="8">
    <source>
        <dbReference type="Pfam" id="PF02872"/>
    </source>
</evidence>
<evidence type="ECO:0000256" key="5">
    <source>
        <dbReference type="ARBA" id="ARBA00022801"/>
    </source>
</evidence>
<dbReference type="PRINTS" id="PR01607">
    <property type="entry name" value="APYRASEFAMLY"/>
</dbReference>